<dbReference type="EMBL" id="LN877954">
    <property type="protein sequence ID" value="CUV07803.1"/>
    <property type="molecule type" value="Genomic_DNA"/>
</dbReference>
<proteinExistence type="predicted"/>
<dbReference type="Proteomes" id="UP000199752">
    <property type="component" value="Chromosome 8"/>
</dbReference>
<name>A0A0S4TKX9_CRYHO</name>
<dbReference type="VEuPathDB" id="CryptoDB:CHUDEA8_2540"/>
<accession>A0A0S4TKX9</accession>
<evidence type="ECO:0008006" key="2">
    <source>
        <dbReference type="Google" id="ProtNLM"/>
    </source>
</evidence>
<reference evidence="1" key="1">
    <citation type="submission" date="2015-08" db="EMBL/GenBank/DDBJ databases">
        <authorList>
            <person name="Babu N.S."/>
            <person name="Beckwith C.J."/>
            <person name="Beseler K.G."/>
            <person name="Brison A."/>
            <person name="Carone J.V."/>
            <person name="Caskin T.P."/>
            <person name="Diamond M."/>
            <person name="Durham M.E."/>
            <person name="Foxe J.M."/>
            <person name="Go M."/>
            <person name="Henderson B.A."/>
            <person name="Jones I.B."/>
            <person name="McGettigan J.A."/>
            <person name="Micheletti S.J."/>
            <person name="Nasrallah M.E."/>
            <person name="Ortiz D."/>
            <person name="Piller C.R."/>
            <person name="Privatt S.R."/>
            <person name="Schneider S.L."/>
            <person name="Sharp S."/>
            <person name="Smith T.C."/>
            <person name="Stanton J.D."/>
            <person name="Ullery H.E."/>
            <person name="Wilson R.J."/>
            <person name="Serrano M.G."/>
            <person name="Buck G."/>
            <person name="Lee V."/>
            <person name="Wang Y."/>
            <person name="Carvalho R."/>
            <person name="Voegtly L."/>
            <person name="Shi R."/>
            <person name="Duckworth R."/>
            <person name="Johnson A."/>
            <person name="Loviza R."/>
            <person name="Walstead R."/>
            <person name="Shah Z."/>
            <person name="Kiflezghi M."/>
            <person name="Wade K."/>
            <person name="Ball S.L."/>
            <person name="Bradley K.W."/>
            <person name="Asai D.J."/>
            <person name="Bowman C.A."/>
            <person name="Russell D.A."/>
            <person name="Pope W.H."/>
            <person name="Jacobs-Sera D."/>
            <person name="Hendrix R.W."/>
            <person name="Hatfull G.F."/>
        </authorList>
    </citation>
    <scope>NUCLEOTIDE SEQUENCE [LARGE SCALE GENOMIC DNA]</scope>
</reference>
<gene>
    <name evidence="1" type="ORF">CHUDEA8_2540</name>
</gene>
<organism evidence="1">
    <name type="scientific">Cryptosporidium hominis</name>
    <dbReference type="NCBI Taxonomy" id="237895"/>
    <lineage>
        <taxon>Eukaryota</taxon>
        <taxon>Sar</taxon>
        <taxon>Alveolata</taxon>
        <taxon>Apicomplexa</taxon>
        <taxon>Conoidasida</taxon>
        <taxon>Coccidia</taxon>
        <taxon>Eucoccidiorida</taxon>
        <taxon>Eimeriorina</taxon>
        <taxon>Cryptosporidiidae</taxon>
        <taxon>Cryptosporidium</taxon>
    </lineage>
</organism>
<dbReference type="OrthoDB" id="361055at2759"/>
<dbReference type="VEuPathDB" id="CryptoDB:Chro.80296"/>
<protein>
    <recommendedName>
        <fullName evidence="2">Apicomplexan specific coiled coil protein</fullName>
    </recommendedName>
</protein>
<sequence length="265" mass="29680">MDGNSSSTKLSGSGLPPMSFSPEIQGFIVTKFDPLLSIVKELNDHLQSSDKERLRLEYRVSRIERTLESLIKIVTDLGYKLPEEDEFEKNIPELKNELSLLLSGEESVTAPWLFSVQSGTPISSLQVLLEFSQSNTEVLLADTWRREEDMWIGFLDDLPDEFSTRRPESLSLVDLRRAARRALLEVIRGELLLVIRNVPGKQEVPHNPLPVTLVAILAAAFSEAWERVESSDPNSLGRLALVLEGDNIGSRLRAGKKKFAIEALN</sequence>
<evidence type="ECO:0000313" key="1">
    <source>
        <dbReference type="EMBL" id="CUV07803.1"/>
    </source>
</evidence>
<dbReference type="VEuPathDB" id="CryptoDB:ChTU502y2012_421g0395"/>
<dbReference type="VEuPathDB" id="CryptoDB:GY17_00000687"/>
<dbReference type="AlphaFoldDB" id="A0A0S4TKX9"/>